<reference evidence="1" key="1">
    <citation type="submission" date="2018-12" db="EMBL/GenBank/DDBJ databases">
        <authorList>
            <person name="Will S."/>
            <person name="Neumann-Schaal M."/>
            <person name="Henke P."/>
        </authorList>
    </citation>
    <scope>NUCLEOTIDE SEQUENCE</scope>
    <source>
        <strain evidence="1">PCC 7102</strain>
    </source>
</reference>
<sequence>MRTIDLSTTNTNLTEILSLAGDETIIIRTPLGREFVISEVDDFAHEVAYSAQNQELMAFLAERSCIDKAV</sequence>
<evidence type="ECO:0008006" key="3">
    <source>
        <dbReference type="Google" id="ProtNLM"/>
    </source>
</evidence>
<accession>A0A433VC59</accession>
<evidence type="ECO:0000313" key="1">
    <source>
        <dbReference type="EMBL" id="RUT03647.1"/>
    </source>
</evidence>
<proteinExistence type="predicted"/>
<keyword evidence="2" id="KW-1185">Reference proteome</keyword>
<protein>
    <recommendedName>
        <fullName evidence="3">Prevent-host-death protein</fullName>
    </recommendedName>
</protein>
<reference evidence="1" key="2">
    <citation type="journal article" date="2019" name="Genome Biol. Evol.">
        <title>Day and night: Metabolic profiles and evolutionary relationships of six axenic non-marine cyanobacteria.</title>
        <authorList>
            <person name="Will S.E."/>
            <person name="Henke P."/>
            <person name="Boedeker C."/>
            <person name="Huang S."/>
            <person name="Brinkmann H."/>
            <person name="Rohde M."/>
            <person name="Jarek M."/>
            <person name="Friedl T."/>
            <person name="Seufert S."/>
            <person name="Schumacher M."/>
            <person name="Overmann J."/>
            <person name="Neumann-Schaal M."/>
            <person name="Petersen J."/>
        </authorList>
    </citation>
    <scope>NUCLEOTIDE SEQUENCE [LARGE SCALE GENOMIC DNA]</scope>
    <source>
        <strain evidence="1">PCC 7102</strain>
    </source>
</reference>
<organism evidence="1 2">
    <name type="scientific">Dulcicalothrix desertica PCC 7102</name>
    <dbReference type="NCBI Taxonomy" id="232991"/>
    <lineage>
        <taxon>Bacteria</taxon>
        <taxon>Bacillati</taxon>
        <taxon>Cyanobacteriota</taxon>
        <taxon>Cyanophyceae</taxon>
        <taxon>Nostocales</taxon>
        <taxon>Calotrichaceae</taxon>
        <taxon>Dulcicalothrix</taxon>
    </lineage>
</organism>
<name>A0A433VC59_9CYAN</name>
<gene>
    <name evidence="1" type="ORF">DSM106972_052860</name>
</gene>
<comment type="caution">
    <text evidence="1">The sequence shown here is derived from an EMBL/GenBank/DDBJ whole genome shotgun (WGS) entry which is preliminary data.</text>
</comment>
<dbReference type="OrthoDB" id="517732at2"/>
<evidence type="ECO:0000313" key="2">
    <source>
        <dbReference type="Proteomes" id="UP000271624"/>
    </source>
</evidence>
<dbReference type="AlphaFoldDB" id="A0A433VC59"/>
<dbReference type="Proteomes" id="UP000271624">
    <property type="component" value="Unassembled WGS sequence"/>
</dbReference>
<dbReference type="RefSeq" id="WP_127083574.1">
    <property type="nucleotide sequence ID" value="NZ_RSCL01000013.1"/>
</dbReference>
<dbReference type="EMBL" id="RSCL01000013">
    <property type="protein sequence ID" value="RUT03647.1"/>
    <property type="molecule type" value="Genomic_DNA"/>
</dbReference>